<dbReference type="InterPro" id="IPR036271">
    <property type="entry name" value="Tet_transcr_reg_TetR-rel_C_sf"/>
</dbReference>
<accession>A0A516Q6G1</accession>
<keyword evidence="3" id="KW-0804">Transcription</keyword>
<feature type="DNA-binding region" description="H-T-H motif" evidence="4">
    <location>
        <begin position="18"/>
        <end position="37"/>
    </location>
</feature>
<evidence type="ECO:0000259" key="5">
    <source>
        <dbReference type="PROSITE" id="PS50977"/>
    </source>
</evidence>
<dbReference type="Gene3D" id="1.10.357.10">
    <property type="entry name" value="Tetracycline Repressor, domain 2"/>
    <property type="match status" value="1"/>
</dbReference>
<proteinExistence type="predicted"/>
<dbReference type="PROSITE" id="PS50977">
    <property type="entry name" value="HTH_TETR_2"/>
    <property type="match status" value="1"/>
</dbReference>
<feature type="domain" description="HTH tetR-type" evidence="5">
    <location>
        <begin position="1"/>
        <end position="55"/>
    </location>
</feature>
<dbReference type="AlphaFoldDB" id="A0A516Q6G1"/>
<evidence type="ECO:0000256" key="4">
    <source>
        <dbReference type="PROSITE-ProRule" id="PRU00335"/>
    </source>
</evidence>
<dbReference type="InterPro" id="IPR001647">
    <property type="entry name" value="HTH_TetR"/>
</dbReference>
<dbReference type="PRINTS" id="PR00455">
    <property type="entry name" value="HTHTETR"/>
</dbReference>
<sequence length="192" mass="21076">MIAAAQTLFLERGYAATTMEAISRQSDVPSATVYRLFSSKLGILRAMIAVSVDGTPEAIPLPEQPEARELLKSQDPTEQLAGFAAICRQVNDRTCQLYQVLVSAAASDPAAADLLAELAKQRKAGQDRIARALSRDKSLRPGLRQRDAADIIHALMSPELYRLLVIDRGWKPDKYQSWLAGTLIDQLLSARD</sequence>
<dbReference type="OrthoDB" id="3210235at2"/>
<organism evidence="6 7">
    <name type="scientific">Microlunatus elymi</name>
    <dbReference type="NCBI Taxonomy" id="2596828"/>
    <lineage>
        <taxon>Bacteria</taxon>
        <taxon>Bacillati</taxon>
        <taxon>Actinomycetota</taxon>
        <taxon>Actinomycetes</taxon>
        <taxon>Propionibacteriales</taxon>
        <taxon>Propionibacteriaceae</taxon>
        <taxon>Microlunatus</taxon>
    </lineage>
</organism>
<name>A0A516Q6G1_9ACTN</name>
<evidence type="ECO:0000313" key="6">
    <source>
        <dbReference type="EMBL" id="QDP99026.1"/>
    </source>
</evidence>
<dbReference type="Pfam" id="PF00440">
    <property type="entry name" value="TetR_N"/>
    <property type="match status" value="1"/>
</dbReference>
<dbReference type="Gene3D" id="1.10.10.60">
    <property type="entry name" value="Homeodomain-like"/>
    <property type="match status" value="1"/>
</dbReference>
<dbReference type="KEGG" id="mik:FOE78_22530"/>
<evidence type="ECO:0000256" key="2">
    <source>
        <dbReference type="ARBA" id="ARBA00023125"/>
    </source>
</evidence>
<evidence type="ECO:0000256" key="3">
    <source>
        <dbReference type="ARBA" id="ARBA00023163"/>
    </source>
</evidence>
<dbReference type="PANTHER" id="PTHR30055:SF234">
    <property type="entry name" value="HTH-TYPE TRANSCRIPTIONAL REGULATOR BETI"/>
    <property type="match status" value="1"/>
</dbReference>
<dbReference type="InterPro" id="IPR009057">
    <property type="entry name" value="Homeodomain-like_sf"/>
</dbReference>
<dbReference type="EMBL" id="CP041692">
    <property type="protein sequence ID" value="QDP99026.1"/>
    <property type="molecule type" value="Genomic_DNA"/>
</dbReference>
<dbReference type="SUPFAM" id="SSF48498">
    <property type="entry name" value="Tetracyclin repressor-like, C-terminal domain"/>
    <property type="match status" value="1"/>
</dbReference>
<dbReference type="Proteomes" id="UP000319263">
    <property type="component" value="Chromosome"/>
</dbReference>
<dbReference type="SUPFAM" id="SSF46689">
    <property type="entry name" value="Homeodomain-like"/>
    <property type="match status" value="1"/>
</dbReference>
<protein>
    <submittedName>
        <fullName evidence="6">TetR/AcrR family transcriptional regulator</fullName>
    </submittedName>
</protein>
<reference evidence="6 7" key="1">
    <citation type="submission" date="2019-07" db="EMBL/GenBank/DDBJ databases">
        <title>Microlunatus dokdonensis sp. nov. isolated from the rhizospheric soil of the wild plant Elymus tsukushiensis.</title>
        <authorList>
            <person name="Ghim S.-Y."/>
            <person name="Hwang Y.-J."/>
            <person name="Son J.-S."/>
            <person name="Shin J.-H."/>
        </authorList>
    </citation>
    <scope>NUCLEOTIDE SEQUENCE [LARGE SCALE GENOMIC DNA]</scope>
    <source>
        <strain evidence="6 7">KUDC0627</strain>
    </source>
</reference>
<evidence type="ECO:0000256" key="1">
    <source>
        <dbReference type="ARBA" id="ARBA00023015"/>
    </source>
</evidence>
<keyword evidence="7" id="KW-1185">Reference proteome</keyword>
<dbReference type="InterPro" id="IPR050109">
    <property type="entry name" value="HTH-type_TetR-like_transc_reg"/>
</dbReference>
<dbReference type="PANTHER" id="PTHR30055">
    <property type="entry name" value="HTH-TYPE TRANSCRIPTIONAL REGULATOR RUTR"/>
    <property type="match status" value="1"/>
</dbReference>
<keyword evidence="2 4" id="KW-0238">DNA-binding</keyword>
<dbReference type="GO" id="GO:0000976">
    <property type="term" value="F:transcription cis-regulatory region binding"/>
    <property type="evidence" value="ECO:0007669"/>
    <property type="project" value="TreeGrafter"/>
</dbReference>
<gene>
    <name evidence="6" type="ORF">FOE78_22530</name>
</gene>
<keyword evidence="1" id="KW-0805">Transcription regulation</keyword>
<dbReference type="GO" id="GO:0003700">
    <property type="term" value="F:DNA-binding transcription factor activity"/>
    <property type="evidence" value="ECO:0007669"/>
    <property type="project" value="TreeGrafter"/>
</dbReference>
<evidence type="ECO:0000313" key="7">
    <source>
        <dbReference type="Proteomes" id="UP000319263"/>
    </source>
</evidence>